<reference evidence="2" key="1">
    <citation type="submission" date="2016-06" db="EMBL/GenBank/DDBJ databases">
        <title>Parallel loss of symbiosis genes in relatives of nitrogen-fixing non-legume Parasponia.</title>
        <authorList>
            <person name="Van Velzen R."/>
            <person name="Holmer R."/>
            <person name="Bu F."/>
            <person name="Rutten L."/>
            <person name="Van Zeijl A."/>
            <person name="Liu W."/>
            <person name="Santuari L."/>
            <person name="Cao Q."/>
            <person name="Sharma T."/>
            <person name="Shen D."/>
            <person name="Roswanjaya Y."/>
            <person name="Wardhani T."/>
            <person name="Kalhor M.S."/>
            <person name="Jansen J."/>
            <person name="Van den Hoogen J."/>
            <person name="Gungor B."/>
            <person name="Hartog M."/>
            <person name="Hontelez J."/>
            <person name="Verver J."/>
            <person name="Yang W.-C."/>
            <person name="Schijlen E."/>
            <person name="Repin R."/>
            <person name="Schilthuizen M."/>
            <person name="Schranz E."/>
            <person name="Heidstra R."/>
            <person name="Miyata K."/>
            <person name="Fedorova E."/>
            <person name="Kohlen W."/>
            <person name="Bisseling T."/>
            <person name="Smit S."/>
            <person name="Geurts R."/>
        </authorList>
    </citation>
    <scope>NUCLEOTIDE SEQUENCE [LARGE SCALE GENOMIC DNA]</scope>
    <source>
        <strain evidence="2">cv. RG33-2</strain>
    </source>
</reference>
<gene>
    <name evidence="1" type="ORF">TorRG33x02_072250</name>
</gene>
<dbReference type="Proteomes" id="UP000237000">
    <property type="component" value="Unassembled WGS sequence"/>
</dbReference>
<dbReference type="OrthoDB" id="10574706at2759"/>
<dbReference type="EMBL" id="JXTC01000035">
    <property type="protein sequence ID" value="PON96846.1"/>
    <property type="molecule type" value="Genomic_DNA"/>
</dbReference>
<evidence type="ECO:0000313" key="1">
    <source>
        <dbReference type="EMBL" id="PON96846.1"/>
    </source>
</evidence>
<protein>
    <submittedName>
        <fullName evidence="1">Uncharacterized protein</fullName>
    </submittedName>
</protein>
<comment type="caution">
    <text evidence="1">The sequence shown here is derived from an EMBL/GenBank/DDBJ whole genome shotgun (WGS) entry which is preliminary data.</text>
</comment>
<evidence type="ECO:0000313" key="2">
    <source>
        <dbReference type="Proteomes" id="UP000237000"/>
    </source>
</evidence>
<organism evidence="1 2">
    <name type="scientific">Trema orientale</name>
    <name type="common">Charcoal tree</name>
    <name type="synonym">Celtis orientalis</name>
    <dbReference type="NCBI Taxonomy" id="63057"/>
    <lineage>
        <taxon>Eukaryota</taxon>
        <taxon>Viridiplantae</taxon>
        <taxon>Streptophyta</taxon>
        <taxon>Embryophyta</taxon>
        <taxon>Tracheophyta</taxon>
        <taxon>Spermatophyta</taxon>
        <taxon>Magnoliopsida</taxon>
        <taxon>eudicotyledons</taxon>
        <taxon>Gunneridae</taxon>
        <taxon>Pentapetalae</taxon>
        <taxon>rosids</taxon>
        <taxon>fabids</taxon>
        <taxon>Rosales</taxon>
        <taxon>Cannabaceae</taxon>
        <taxon>Trema</taxon>
    </lineage>
</organism>
<accession>A0A2P5FGG4</accession>
<keyword evidence="2" id="KW-1185">Reference proteome</keyword>
<dbReference type="InParanoid" id="A0A2P5FGG4"/>
<sequence>MSQNNHPFAFLLFGHRARMSALKQDVVAMAWSFAFPSNSKEAILNTLVIQVSIYLAPRKTRLPKLQVLAKFFIEKTDYKPR</sequence>
<dbReference type="AlphaFoldDB" id="A0A2P5FGG4"/>
<proteinExistence type="predicted"/>
<name>A0A2P5FGG4_TREOI</name>